<accession>A0A9D4Q9Y2</accession>
<protein>
    <submittedName>
        <fullName evidence="1">Uncharacterized protein</fullName>
    </submittedName>
</protein>
<comment type="caution">
    <text evidence="1">The sequence shown here is derived from an EMBL/GenBank/DDBJ whole genome shotgun (WGS) entry which is preliminary data.</text>
</comment>
<dbReference type="Proteomes" id="UP000821837">
    <property type="component" value="Unassembled WGS sequence"/>
</dbReference>
<evidence type="ECO:0000313" key="2">
    <source>
        <dbReference type="Proteomes" id="UP000821837"/>
    </source>
</evidence>
<keyword evidence="2" id="KW-1185">Reference proteome</keyword>
<name>A0A9D4Q9Y2_RHISA</name>
<dbReference type="AlphaFoldDB" id="A0A9D4Q9Y2"/>
<evidence type="ECO:0000313" key="1">
    <source>
        <dbReference type="EMBL" id="KAH7969387.1"/>
    </source>
</evidence>
<reference evidence="1" key="1">
    <citation type="journal article" date="2020" name="Cell">
        <title>Large-Scale Comparative Analyses of Tick Genomes Elucidate Their Genetic Diversity and Vector Capacities.</title>
        <authorList>
            <consortium name="Tick Genome and Microbiome Consortium (TIGMIC)"/>
            <person name="Jia N."/>
            <person name="Wang J."/>
            <person name="Shi W."/>
            <person name="Du L."/>
            <person name="Sun Y."/>
            <person name="Zhan W."/>
            <person name="Jiang J.F."/>
            <person name="Wang Q."/>
            <person name="Zhang B."/>
            <person name="Ji P."/>
            <person name="Bell-Sakyi L."/>
            <person name="Cui X.M."/>
            <person name="Yuan T.T."/>
            <person name="Jiang B.G."/>
            <person name="Yang W.F."/>
            <person name="Lam T.T."/>
            <person name="Chang Q.C."/>
            <person name="Ding S.J."/>
            <person name="Wang X.J."/>
            <person name="Zhu J.G."/>
            <person name="Ruan X.D."/>
            <person name="Zhao L."/>
            <person name="Wei J.T."/>
            <person name="Ye R.Z."/>
            <person name="Que T.C."/>
            <person name="Du C.H."/>
            <person name="Zhou Y.H."/>
            <person name="Cheng J.X."/>
            <person name="Dai P.F."/>
            <person name="Guo W.B."/>
            <person name="Han X.H."/>
            <person name="Huang E.J."/>
            <person name="Li L.F."/>
            <person name="Wei W."/>
            <person name="Gao Y.C."/>
            <person name="Liu J.Z."/>
            <person name="Shao H.Z."/>
            <person name="Wang X."/>
            <person name="Wang C.C."/>
            <person name="Yang T.C."/>
            <person name="Huo Q.B."/>
            <person name="Li W."/>
            <person name="Chen H.Y."/>
            <person name="Chen S.E."/>
            <person name="Zhou L.G."/>
            <person name="Ni X.B."/>
            <person name="Tian J.H."/>
            <person name="Sheng Y."/>
            <person name="Liu T."/>
            <person name="Pan Y.S."/>
            <person name="Xia L.Y."/>
            <person name="Li J."/>
            <person name="Zhao F."/>
            <person name="Cao W.C."/>
        </authorList>
    </citation>
    <scope>NUCLEOTIDE SEQUENCE</scope>
    <source>
        <strain evidence="1">Rsan-2018</strain>
    </source>
</reference>
<sequence>MGAVPCSVYDDVTGRGYHHHHHHAAERSTSQFNGDAVHCGSFDATYSRRQTFLTQPPQWKHCRRLTQLRTVHSPASPAGTRYVVEPELWPQEDYPPVLLINREGQYVIIAVLSVSILEYA</sequence>
<gene>
    <name evidence="1" type="ORF">HPB52_017542</name>
</gene>
<proteinExistence type="predicted"/>
<dbReference type="EMBL" id="JABSTV010001248">
    <property type="protein sequence ID" value="KAH7969387.1"/>
    <property type="molecule type" value="Genomic_DNA"/>
</dbReference>
<reference evidence="1" key="2">
    <citation type="submission" date="2021-09" db="EMBL/GenBank/DDBJ databases">
        <authorList>
            <person name="Jia N."/>
            <person name="Wang J."/>
            <person name="Shi W."/>
            <person name="Du L."/>
            <person name="Sun Y."/>
            <person name="Zhan W."/>
            <person name="Jiang J."/>
            <person name="Wang Q."/>
            <person name="Zhang B."/>
            <person name="Ji P."/>
            <person name="Sakyi L.B."/>
            <person name="Cui X."/>
            <person name="Yuan T."/>
            <person name="Jiang B."/>
            <person name="Yang W."/>
            <person name="Lam T.T.-Y."/>
            <person name="Chang Q."/>
            <person name="Ding S."/>
            <person name="Wang X."/>
            <person name="Zhu J."/>
            <person name="Ruan X."/>
            <person name="Zhao L."/>
            <person name="Wei J."/>
            <person name="Que T."/>
            <person name="Du C."/>
            <person name="Cheng J."/>
            <person name="Dai P."/>
            <person name="Han X."/>
            <person name="Huang E."/>
            <person name="Gao Y."/>
            <person name="Liu J."/>
            <person name="Shao H."/>
            <person name="Ye R."/>
            <person name="Li L."/>
            <person name="Wei W."/>
            <person name="Wang X."/>
            <person name="Wang C."/>
            <person name="Huo Q."/>
            <person name="Li W."/>
            <person name="Guo W."/>
            <person name="Chen H."/>
            <person name="Chen S."/>
            <person name="Zhou L."/>
            <person name="Zhou L."/>
            <person name="Ni X."/>
            <person name="Tian J."/>
            <person name="Zhou Y."/>
            <person name="Sheng Y."/>
            <person name="Liu T."/>
            <person name="Pan Y."/>
            <person name="Xia L."/>
            <person name="Li J."/>
            <person name="Zhao F."/>
            <person name="Cao W."/>
        </authorList>
    </citation>
    <scope>NUCLEOTIDE SEQUENCE</scope>
    <source>
        <strain evidence="1">Rsan-2018</strain>
        <tissue evidence="1">Larvae</tissue>
    </source>
</reference>
<organism evidence="1 2">
    <name type="scientific">Rhipicephalus sanguineus</name>
    <name type="common">Brown dog tick</name>
    <name type="synonym">Ixodes sanguineus</name>
    <dbReference type="NCBI Taxonomy" id="34632"/>
    <lineage>
        <taxon>Eukaryota</taxon>
        <taxon>Metazoa</taxon>
        <taxon>Ecdysozoa</taxon>
        <taxon>Arthropoda</taxon>
        <taxon>Chelicerata</taxon>
        <taxon>Arachnida</taxon>
        <taxon>Acari</taxon>
        <taxon>Parasitiformes</taxon>
        <taxon>Ixodida</taxon>
        <taxon>Ixodoidea</taxon>
        <taxon>Ixodidae</taxon>
        <taxon>Rhipicephalinae</taxon>
        <taxon>Rhipicephalus</taxon>
        <taxon>Rhipicephalus</taxon>
    </lineage>
</organism>